<dbReference type="EMBL" id="BSER01000009">
    <property type="protein sequence ID" value="GLJ95979.1"/>
    <property type="molecule type" value="Genomic_DNA"/>
</dbReference>
<dbReference type="RefSeq" id="WP_204963574.1">
    <property type="nucleotide sequence ID" value="NZ_BAAAUR010000001.1"/>
</dbReference>
<gene>
    <name evidence="5" type="ORF">GCM10017591_20420</name>
</gene>
<protein>
    <recommendedName>
        <fullName evidence="4">Prohead serine protease domain-containing protein</fullName>
    </recommendedName>
</protein>
<evidence type="ECO:0000256" key="1">
    <source>
        <dbReference type="ARBA" id="ARBA00022612"/>
    </source>
</evidence>
<keyword evidence="3" id="KW-0378">Hydrolase</keyword>
<comment type="caution">
    <text evidence="5">The sequence shown here is derived from an EMBL/GenBank/DDBJ whole genome shotgun (WGS) entry which is preliminary data.</text>
</comment>
<evidence type="ECO:0000313" key="5">
    <source>
        <dbReference type="EMBL" id="GLJ95979.1"/>
    </source>
</evidence>
<reference evidence="5" key="2">
    <citation type="submission" date="2023-01" db="EMBL/GenBank/DDBJ databases">
        <authorList>
            <person name="Sun Q."/>
            <person name="Evtushenko L."/>
        </authorList>
    </citation>
    <scope>NUCLEOTIDE SEQUENCE</scope>
    <source>
        <strain evidence="5">VKM Ac-1940</strain>
    </source>
</reference>
<dbReference type="AlphaFoldDB" id="A0A9W6HP17"/>
<dbReference type="Pfam" id="PF04586">
    <property type="entry name" value="Peptidase_S78"/>
    <property type="match status" value="1"/>
</dbReference>
<accession>A0A9W6HP17</accession>
<feature type="domain" description="Prohead serine protease" evidence="4">
    <location>
        <begin position="8"/>
        <end position="147"/>
    </location>
</feature>
<name>A0A9W6HP17_9MICO</name>
<organism evidence="5 6">
    <name type="scientific">Microbacterium dextranolyticum</name>
    <dbReference type="NCBI Taxonomy" id="36806"/>
    <lineage>
        <taxon>Bacteria</taxon>
        <taxon>Bacillati</taxon>
        <taxon>Actinomycetota</taxon>
        <taxon>Actinomycetes</taxon>
        <taxon>Micrococcales</taxon>
        <taxon>Microbacteriaceae</taxon>
        <taxon>Microbacterium</taxon>
    </lineage>
</organism>
<dbReference type="SUPFAM" id="SSF56563">
    <property type="entry name" value="Major capsid protein gp5"/>
    <property type="match status" value="1"/>
</dbReference>
<evidence type="ECO:0000259" key="4">
    <source>
        <dbReference type="Pfam" id="PF04586"/>
    </source>
</evidence>
<dbReference type="InterPro" id="IPR054613">
    <property type="entry name" value="Peptidase_S78_dom"/>
</dbReference>
<dbReference type="GO" id="GO:0006508">
    <property type="term" value="P:proteolysis"/>
    <property type="evidence" value="ECO:0007669"/>
    <property type="project" value="UniProtKB-KW"/>
</dbReference>
<sequence length="527" mass="56044">MTELEYRSFQVRADETEARTFTGIAVPYDTPADIAGIYSETIERGAVNLPTSGKVLLYWRHSEPIGLLTAHRDTDKGWEITARISETPRGDEAYTLLRDGVVDELSIGFLPLEHREDDETGDITRTRIEVRETSLVPFGAYSRDAVVTDVRHAAAPNPAARAAERQSPMTDTITAAEVTELRGAIEDLGRTVEGLRTADRDETPAVDNRTAGEILKAIASGDEATVRTYEAALAERAYTGGTSADTVVKPQGLIDLVRIFDASSGALAETFATGTLGETGNTLEFVEVGPNTITVNEQAAEGDDITFGKVSLTTRTTPVKTYAGGTQLTRQSIERSTVNVLNTSLEALATAAGARKKAVMRAAYNSLITAREGVASNGGVVVLGATLAASTAGNWENALIDAAIKLEGENLTIDRILVSASVFKALRALTVTGERVFQVHDKNASGTLDLPGLRGDFAGIDVRLDEGQTGDKAVIVNKRAIKAYDSALVSLTDENIVNLSKAFAVYRYGAVAAEVPVGLVPVKLAAS</sequence>
<keyword evidence="1" id="KW-1188">Viral release from host cell</keyword>
<reference evidence="5" key="1">
    <citation type="journal article" date="2014" name="Int. J. Syst. Evol. Microbiol.">
        <title>Complete genome sequence of Corynebacterium casei LMG S-19264T (=DSM 44701T), isolated from a smear-ripened cheese.</title>
        <authorList>
            <consortium name="US DOE Joint Genome Institute (JGI-PGF)"/>
            <person name="Walter F."/>
            <person name="Albersmeier A."/>
            <person name="Kalinowski J."/>
            <person name="Ruckert C."/>
        </authorList>
    </citation>
    <scope>NUCLEOTIDE SEQUENCE</scope>
    <source>
        <strain evidence="5">VKM Ac-1940</strain>
    </source>
</reference>
<keyword evidence="6" id="KW-1185">Reference proteome</keyword>
<keyword evidence="2" id="KW-0645">Protease</keyword>
<evidence type="ECO:0000313" key="6">
    <source>
        <dbReference type="Proteomes" id="UP001142291"/>
    </source>
</evidence>
<evidence type="ECO:0000256" key="3">
    <source>
        <dbReference type="ARBA" id="ARBA00022801"/>
    </source>
</evidence>
<dbReference type="Proteomes" id="UP001142291">
    <property type="component" value="Unassembled WGS sequence"/>
</dbReference>
<proteinExistence type="predicted"/>
<dbReference type="GO" id="GO:0008233">
    <property type="term" value="F:peptidase activity"/>
    <property type="evidence" value="ECO:0007669"/>
    <property type="project" value="UniProtKB-KW"/>
</dbReference>
<evidence type="ECO:0000256" key="2">
    <source>
        <dbReference type="ARBA" id="ARBA00022670"/>
    </source>
</evidence>